<proteinExistence type="predicted"/>
<evidence type="ECO:0000313" key="2">
    <source>
        <dbReference type="RefSeq" id="XP_022105611.1"/>
    </source>
</evidence>
<accession>A0A8B7ZQA7</accession>
<dbReference type="Proteomes" id="UP000694845">
    <property type="component" value="Unplaced"/>
</dbReference>
<dbReference type="KEGG" id="aplc:110987306"/>
<dbReference type="PANTHER" id="PTHR14256">
    <property type="entry name" value="NADH-UBIQUINONE OXIDOREDUCTASE MLRQ SUBUNIT"/>
    <property type="match status" value="1"/>
</dbReference>
<protein>
    <submittedName>
        <fullName evidence="2">Cytochrome c oxidase subunit NDUFA4-like</fullName>
    </submittedName>
</protein>
<dbReference type="AlphaFoldDB" id="A0A8B7ZQA7"/>
<organism evidence="1 2">
    <name type="scientific">Acanthaster planci</name>
    <name type="common">Crown-of-thorns starfish</name>
    <dbReference type="NCBI Taxonomy" id="133434"/>
    <lineage>
        <taxon>Eukaryota</taxon>
        <taxon>Metazoa</taxon>
        <taxon>Echinodermata</taxon>
        <taxon>Eleutherozoa</taxon>
        <taxon>Asterozoa</taxon>
        <taxon>Asteroidea</taxon>
        <taxon>Valvatacea</taxon>
        <taxon>Valvatida</taxon>
        <taxon>Acanthasteridae</taxon>
        <taxon>Acanthaster</taxon>
    </lineage>
</organism>
<dbReference type="GeneID" id="110987306"/>
<dbReference type="Pfam" id="PF06522">
    <property type="entry name" value="B12D"/>
    <property type="match status" value="1"/>
</dbReference>
<dbReference type="RefSeq" id="XP_022105611.1">
    <property type="nucleotide sequence ID" value="XM_022249919.1"/>
</dbReference>
<sequence>MMQGLTMKSLRSHYSLIPLFISVGAGSVFAAYYLARLALKNPDATWDKKNNPYPWTRIKPNENIKFYAPGGIDFAKLKSNRPEL</sequence>
<dbReference type="PANTHER" id="PTHR14256:SF1">
    <property type="entry name" value="GEO09626P1"/>
    <property type="match status" value="1"/>
</dbReference>
<dbReference type="InterPro" id="IPR010530">
    <property type="entry name" value="B12D"/>
</dbReference>
<evidence type="ECO:0000313" key="1">
    <source>
        <dbReference type="Proteomes" id="UP000694845"/>
    </source>
</evidence>
<name>A0A8B7ZQA7_ACAPL</name>
<keyword evidence="1" id="KW-1185">Reference proteome</keyword>
<reference evidence="2" key="1">
    <citation type="submission" date="2025-08" db="UniProtKB">
        <authorList>
            <consortium name="RefSeq"/>
        </authorList>
    </citation>
    <scope>IDENTIFICATION</scope>
</reference>
<dbReference type="OrthoDB" id="5511684at2759"/>
<dbReference type="OMA" id="PWNKMSP"/>
<gene>
    <name evidence="2" type="primary">LOC110987306</name>
</gene>